<feature type="non-terminal residue" evidence="2">
    <location>
        <position position="1"/>
    </location>
</feature>
<dbReference type="Pfam" id="PF17852">
    <property type="entry name" value="Dynein_AAA_lid"/>
    <property type="match status" value="1"/>
</dbReference>
<dbReference type="InterPro" id="IPR026983">
    <property type="entry name" value="DHC"/>
</dbReference>
<dbReference type="GO" id="GO:0051959">
    <property type="term" value="F:dynein light intermediate chain binding"/>
    <property type="evidence" value="ECO:0007669"/>
    <property type="project" value="InterPro"/>
</dbReference>
<comment type="caution">
    <text evidence="2">The sequence shown here is derived from an EMBL/GenBank/DDBJ whole genome shotgun (WGS) entry which is preliminary data.</text>
</comment>
<dbReference type="Gene3D" id="3.40.50.300">
    <property type="entry name" value="P-loop containing nucleotide triphosphate hydrolases"/>
    <property type="match status" value="1"/>
</dbReference>
<evidence type="ECO:0000259" key="1">
    <source>
        <dbReference type="Pfam" id="PF17852"/>
    </source>
</evidence>
<gene>
    <name evidence="2" type="ORF">FOZ63_015563</name>
</gene>
<dbReference type="EMBL" id="JABANO010025020">
    <property type="protein sequence ID" value="KAF4720946.1"/>
    <property type="molecule type" value="Genomic_DNA"/>
</dbReference>
<proteinExistence type="predicted"/>
<dbReference type="OMA" id="YFEPHEM"/>
<dbReference type="AlphaFoldDB" id="A0A7J6RL98"/>
<dbReference type="Gene3D" id="1.10.472.130">
    <property type="match status" value="1"/>
</dbReference>
<reference evidence="2 3" key="1">
    <citation type="submission" date="2020-04" db="EMBL/GenBank/DDBJ databases">
        <title>Perkinsus olseni comparative genomics.</title>
        <authorList>
            <person name="Bogema D.R."/>
        </authorList>
    </citation>
    <scope>NUCLEOTIDE SEQUENCE [LARGE SCALE GENOMIC DNA]</scope>
    <source>
        <strain evidence="2 3">ATCC PRA-207</strain>
    </source>
</reference>
<dbReference type="GO" id="GO:0045505">
    <property type="term" value="F:dynein intermediate chain binding"/>
    <property type="evidence" value="ECO:0007669"/>
    <property type="project" value="InterPro"/>
</dbReference>
<dbReference type="Proteomes" id="UP000553632">
    <property type="component" value="Unassembled WGS sequence"/>
</dbReference>
<evidence type="ECO:0000313" key="2">
    <source>
        <dbReference type="EMBL" id="KAF4720946.1"/>
    </source>
</evidence>
<dbReference type="GO" id="GO:0030286">
    <property type="term" value="C:dynein complex"/>
    <property type="evidence" value="ECO:0007669"/>
    <property type="project" value="InterPro"/>
</dbReference>
<sequence length="228" mass="25855">MHKGQIVHQARLNPKSIPAGCLYGDFDDVSHEWTDGIVAVLFRNFAKNQTDERKWLVFDGPVDAVWIENMNTVMDENKKLCLNSGEIIAMSSNMRTIFEPMDVEVASPATISRNGMVYFEPHILGYEHLIKKSFKEDLPSAFENEQIDEADGMQKWLLPPLLRTLKRECSEVSPSQEQNCVQSYLKLFSTLLKPLHDVQVYEEKGASTVTKIIDCLTVFSIIWSLGAA</sequence>
<dbReference type="PANTHER" id="PTHR45703">
    <property type="entry name" value="DYNEIN HEAVY CHAIN"/>
    <property type="match status" value="1"/>
</dbReference>
<dbReference type="PANTHER" id="PTHR45703:SF28">
    <property type="entry name" value="DYNEINS HEAVY CHAIN"/>
    <property type="match status" value="1"/>
</dbReference>
<protein>
    <recommendedName>
        <fullName evidence="1">Dynein heavy chain AAA 5 extension domain-containing protein</fullName>
    </recommendedName>
</protein>
<dbReference type="InterPro" id="IPR041466">
    <property type="entry name" value="Dynein_AAA5_ext"/>
</dbReference>
<accession>A0A7J6RL98</accession>
<name>A0A7J6RL98_PEROL</name>
<dbReference type="InterPro" id="IPR027417">
    <property type="entry name" value="P-loop_NTPase"/>
</dbReference>
<evidence type="ECO:0000313" key="3">
    <source>
        <dbReference type="Proteomes" id="UP000553632"/>
    </source>
</evidence>
<dbReference type="GO" id="GO:0007018">
    <property type="term" value="P:microtubule-based movement"/>
    <property type="evidence" value="ECO:0007669"/>
    <property type="project" value="InterPro"/>
</dbReference>
<organism evidence="2 3">
    <name type="scientific">Perkinsus olseni</name>
    <name type="common">Perkinsus atlanticus</name>
    <dbReference type="NCBI Taxonomy" id="32597"/>
    <lineage>
        <taxon>Eukaryota</taxon>
        <taxon>Sar</taxon>
        <taxon>Alveolata</taxon>
        <taxon>Perkinsozoa</taxon>
        <taxon>Perkinsea</taxon>
        <taxon>Perkinsida</taxon>
        <taxon>Perkinsidae</taxon>
        <taxon>Perkinsus</taxon>
    </lineage>
</organism>
<keyword evidence="3" id="KW-1185">Reference proteome</keyword>
<feature type="domain" description="Dynein heavy chain AAA 5 extension" evidence="1">
    <location>
        <begin position="154"/>
        <end position="227"/>
    </location>
</feature>